<protein>
    <submittedName>
        <fullName evidence="1">Uncharacterized protein</fullName>
    </submittedName>
</protein>
<dbReference type="AlphaFoldDB" id="A0A1G1YWB0"/>
<organism evidence="1 2">
    <name type="scientific">Candidatus Colwellbacteria bacterium GWA2_46_10</name>
    <dbReference type="NCBI Taxonomy" id="1797684"/>
    <lineage>
        <taxon>Bacteria</taxon>
        <taxon>Candidatus Colwelliibacteriota</taxon>
    </lineage>
</organism>
<comment type="caution">
    <text evidence="1">The sequence shown here is derived from an EMBL/GenBank/DDBJ whole genome shotgun (WGS) entry which is preliminary data.</text>
</comment>
<sequence>MNKDIMGVPIWQWGVVVLVATTLLGFGAVGQIPKDKVAVGEENLEETVMPKDGFTIPVVWGDLGKQLVEVGVIDAAKFESIYASQGGLSAPEKELLSGNTPGQLVMDQSNAHVLLNLLWAFGLANENPVLTEGPMSDPAYGGAGGFASTGGWTISKGDAMEYYSKYPLVVLSPEQQALVENVSKGIYRPCCGNSTYFPDCNHGMAMLGLLELMASQGANESEMYEAALQVNSYWFPDTYLTLASYFSNKGIPWDKVDPKLVLGSDYSSASGFNRVLTEIEPVSASGGGSCGVQ</sequence>
<proteinExistence type="predicted"/>
<evidence type="ECO:0000313" key="2">
    <source>
        <dbReference type="Proteomes" id="UP000178179"/>
    </source>
</evidence>
<dbReference type="Proteomes" id="UP000178179">
    <property type="component" value="Unassembled WGS sequence"/>
</dbReference>
<accession>A0A1G1YWB0</accession>
<reference evidence="1 2" key="1">
    <citation type="journal article" date="2016" name="Nat. Commun.">
        <title>Thousands of microbial genomes shed light on interconnected biogeochemical processes in an aquifer system.</title>
        <authorList>
            <person name="Anantharaman K."/>
            <person name="Brown C.T."/>
            <person name="Hug L.A."/>
            <person name="Sharon I."/>
            <person name="Castelle C.J."/>
            <person name="Probst A.J."/>
            <person name="Thomas B.C."/>
            <person name="Singh A."/>
            <person name="Wilkins M.J."/>
            <person name="Karaoz U."/>
            <person name="Brodie E.L."/>
            <person name="Williams K.H."/>
            <person name="Hubbard S.S."/>
            <person name="Banfield J.F."/>
        </authorList>
    </citation>
    <scope>NUCLEOTIDE SEQUENCE [LARGE SCALE GENOMIC DNA]</scope>
</reference>
<dbReference type="EMBL" id="MHIS01000010">
    <property type="protein sequence ID" value="OGY56681.1"/>
    <property type="molecule type" value="Genomic_DNA"/>
</dbReference>
<name>A0A1G1YWB0_9BACT</name>
<gene>
    <name evidence="1" type="ORF">A2119_02970</name>
</gene>
<evidence type="ECO:0000313" key="1">
    <source>
        <dbReference type="EMBL" id="OGY56681.1"/>
    </source>
</evidence>